<feature type="compositionally biased region" description="Low complexity" evidence="2">
    <location>
        <begin position="500"/>
        <end position="513"/>
    </location>
</feature>
<dbReference type="HOGENOM" id="CLU_394699_0_0_9"/>
<dbReference type="Pfam" id="PF00395">
    <property type="entry name" value="SLH"/>
    <property type="match status" value="1"/>
</dbReference>
<sequence length="712" mass="74811">MKKRILAFLLAVSIAVSVLVLPVSAASINNTALQTAITLGAVPTGQELSANITRGAFAKMLVSFSTYRESVGAQGTVGTLYRDVPGSSQWAPYIRIAVQQGWMNGYTDGSFRPDNTVTLEEACAAVLKLLSYKTTDMTGSFPQAQLNKAQQIGLRDQLTCTQGQAMTYEQSTLLLYNALRANTASGSAYGSSLGFTVSNGQVDTSSVLLKSRKGPFVAEEGTQLPFTPVSVYRNDKASASAELNKYDVYYYSESLQTVWIYTRRAAGRITAVSPSASAPTALTVAGSNYTLGSSAVASKISSLNGGGVGEVVTLLLGMDNEVADVITGEEADSVFYGVVQTATRSLVEDNGADVLQKISVMCTDGITRTVNIDKSLNYPTGWLVEISVTPEGEQVTAIESKSVSGTINDTATALGDYTLADDVQILDTTSEGLAGTVRPSRIAGTKLNTLAVRYYTLNEQGQIDRLILNDVTGDLWKYGVLDDVKNLAFNASSILGTLTGSGSSGSGDSSSGNGSSGSGSGSTGDGSSGSGSTGGTTTTTTSEILWGVIDGSLLSTVWNRITSSSGSLLSIGLKQLANITGQPMSTILNFVGGGATYICYVNGSQASFSTSIKYPVLAGGLAVRQNVNGTVKAMIQLMPMKIDQVGAASVMSNGTRYETADDMQVYLWYKGQYYATKLSEVNSEGYYLTGWYDNFGCAAGKRVRVIVAVKKD</sequence>
<feature type="chain" id="PRO_5002728493" description="SLH domain-containing protein" evidence="3">
    <location>
        <begin position="26"/>
        <end position="712"/>
    </location>
</feature>
<dbReference type="PROSITE" id="PS51272">
    <property type="entry name" value="SLH"/>
    <property type="match status" value="1"/>
</dbReference>
<dbReference type="Proteomes" id="UP000005945">
    <property type="component" value="Unassembled WGS sequence"/>
</dbReference>
<feature type="region of interest" description="Disordered" evidence="2">
    <location>
        <begin position="500"/>
        <end position="538"/>
    </location>
</feature>
<name>A8S7Z5_9FIRM</name>
<dbReference type="GeneID" id="75067622"/>
<dbReference type="RefSeq" id="WP_005922080.1">
    <property type="nucleotide sequence ID" value="NZ_DS483494.1"/>
</dbReference>
<evidence type="ECO:0000313" key="5">
    <source>
        <dbReference type="EMBL" id="EDP22591.1"/>
    </source>
</evidence>
<reference evidence="5 6" key="2">
    <citation type="submission" date="2007-09" db="EMBL/GenBank/DDBJ databases">
        <authorList>
            <person name="Fulton L."/>
            <person name="Clifton S."/>
            <person name="Fulton B."/>
            <person name="Xu J."/>
            <person name="Minx P."/>
            <person name="Pepin K.H."/>
            <person name="Johnson M."/>
            <person name="Thiruvilangam P."/>
            <person name="Bhonagiri V."/>
            <person name="Nash W.E."/>
            <person name="Mardis E.R."/>
            <person name="Wilson R.K."/>
        </authorList>
    </citation>
    <scope>NUCLEOTIDE SEQUENCE [LARGE SCALE GENOMIC DNA]</scope>
    <source>
        <strain evidence="5 6">M21/2</strain>
    </source>
</reference>
<accession>A8S7Z5</accession>
<protein>
    <recommendedName>
        <fullName evidence="4">SLH domain-containing protein</fullName>
    </recommendedName>
</protein>
<dbReference type="AlphaFoldDB" id="A8S7Z5"/>
<evidence type="ECO:0000256" key="2">
    <source>
        <dbReference type="SAM" id="MobiDB-lite"/>
    </source>
</evidence>
<organism evidence="5 6">
    <name type="scientific">Faecalibacterium prausnitzii M21/2</name>
    <dbReference type="NCBI Taxonomy" id="411485"/>
    <lineage>
        <taxon>Bacteria</taxon>
        <taxon>Bacillati</taxon>
        <taxon>Bacillota</taxon>
        <taxon>Clostridia</taxon>
        <taxon>Eubacteriales</taxon>
        <taxon>Oscillospiraceae</taxon>
        <taxon>Faecalibacterium</taxon>
    </lineage>
</organism>
<keyword evidence="3" id="KW-0732">Signal</keyword>
<dbReference type="EMBL" id="ABED02000018">
    <property type="protein sequence ID" value="EDP22591.1"/>
    <property type="molecule type" value="Genomic_DNA"/>
</dbReference>
<comment type="caution">
    <text evidence="5">The sequence shown here is derived from an EMBL/GenBank/DDBJ whole genome shotgun (WGS) entry which is preliminary data.</text>
</comment>
<gene>
    <name evidence="5" type="ORF">FAEPRAM212_00599</name>
</gene>
<reference evidence="5 6" key="1">
    <citation type="submission" date="2007-09" db="EMBL/GenBank/DDBJ databases">
        <title>Draft genome sequence of Faecalibacterium prausnitzii M21/2.</title>
        <authorList>
            <person name="Sudarsanam P."/>
            <person name="Ley R."/>
            <person name="Guruge J."/>
            <person name="Turnbaugh P.J."/>
            <person name="Mahowald M."/>
            <person name="Liep D."/>
            <person name="Gordon J."/>
        </authorList>
    </citation>
    <scope>NUCLEOTIDE SEQUENCE [LARGE SCALE GENOMIC DNA]</scope>
    <source>
        <strain evidence="5 6">M21/2</strain>
    </source>
</reference>
<feature type="signal peptide" evidence="3">
    <location>
        <begin position="1"/>
        <end position="25"/>
    </location>
</feature>
<dbReference type="InterPro" id="IPR001119">
    <property type="entry name" value="SLH_dom"/>
</dbReference>
<evidence type="ECO:0000313" key="6">
    <source>
        <dbReference type="Proteomes" id="UP000005945"/>
    </source>
</evidence>
<evidence type="ECO:0000256" key="1">
    <source>
        <dbReference type="ARBA" id="ARBA00022737"/>
    </source>
</evidence>
<evidence type="ECO:0000256" key="3">
    <source>
        <dbReference type="SAM" id="SignalP"/>
    </source>
</evidence>
<feature type="domain" description="SLH" evidence="4">
    <location>
        <begin position="77"/>
        <end position="140"/>
    </location>
</feature>
<proteinExistence type="predicted"/>
<feature type="compositionally biased region" description="Gly residues" evidence="2">
    <location>
        <begin position="514"/>
        <end position="534"/>
    </location>
</feature>
<evidence type="ECO:0000259" key="4">
    <source>
        <dbReference type="PROSITE" id="PS51272"/>
    </source>
</evidence>
<keyword evidence="1" id="KW-0677">Repeat</keyword>